<dbReference type="Gene3D" id="1.10.10.790">
    <property type="entry name" value="Surp module"/>
    <property type="match status" value="1"/>
</dbReference>
<accession>A0ABN8RUM5</accession>
<sequence>MPAIGVIYPPPEVRNIVDKTASFVARNGPEFESRIRQNEINNPKFNFLNPGDPYHAYFQQKVNDYY</sequence>
<dbReference type="SUPFAM" id="SSF109905">
    <property type="entry name" value="Surp module (SWAP domain)"/>
    <property type="match status" value="1"/>
</dbReference>
<proteinExistence type="predicted"/>
<dbReference type="InterPro" id="IPR035967">
    <property type="entry name" value="SWAP/Surp_sf"/>
</dbReference>
<evidence type="ECO:0000259" key="1">
    <source>
        <dbReference type="PROSITE" id="PS50128"/>
    </source>
</evidence>
<dbReference type="Pfam" id="PF01805">
    <property type="entry name" value="Surp"/>
    <property type="match status" value="1"/>
</dbReference>
<comment type="caution">
    <text evidence="2">The sequence shown here is derived from an EMBL/GenBank/DDBJ whole genome shotgun (WGS) entry which is preliminary data.</text>
</comment>
<feature type="domain" description="SURP motif" evidence="1">
    <location>
        <begin position="16"/>
        <end position="58"/>
    </location>
</feature>
<dbReference type="PROSITE" id="PS50128">
    <property type="entry name" value="SURP"/>
    <property type="match status" value="1"/>
</dbReference>
<feature type="non-terminal residue" evidence="2">
    <location>
        <position position="66"/>
    </location>
</feature>
<dbReference type="InterPro" id="IPR045146">
    <property type="entry name" value="SF3A1"/>
</dbReference>
<dbReference type="PANTHER" id="PTHR15316">
    <property type="entry name" value="SPLICEOSOME ASSOCIATED PROTEIN 114/SWAP SPLICING FACTOR-RELATED"/>
    <property type="match status" value="1"/>
</dbReference>
<gene>
    <name evidence="2" type="ORF">PEVE_00014723</name>
</gene>
<dbReference type="InterPro" id="IPR000061">
    <property type="entry name" value="Surp"/>
</dbReference>
<organism evidence="2 3">
    <name type="scientific">Porites evermanni</name>
    <dbReference type="NCBI Taxonomy" id="104178"/>
    <lineage>
        <taxon>Eukaryota</taxon>
        <taxon>Metazoa</taxon>
        <taxon>Cnidaria</taxon>
        <taxon>Anthozoa</taxon>
        <taxon>Hexacorallia</taxon>
        <taxon>Scleractinia</taxon>
        <taxon>Fungiina</taxon>
        <taxon>Poritidae</taxon>
        <taxon>Porites</taxon>
    </lineage>
</organism>
<dbReference type="EMBL" id="CALNXI010002115">
    <property type="protein sequence ID" value="CAH3183186.1"/>
    <property type="molecule type" value="Genomic_DNA"/>
</dbReference>
<name>A0ABN8RUM5_9CNID</name>
<evidence type="ECO:0000313" key="3">
    <source>
        <dbReference type="Proteomes" id="UP001159427"/>
    </source>
</evidence>
<evidence type="ECO:0000313" key="2">
    <source>
        <dbReference type="EMBL" id="CAH3183186.1"/>
    </source>
</evidence>
<reference evidence="2 3" key="1">
    <citation type="submission" date="2022-05" db="EMBL/GenBank/DDBJ databases">
        <authorList>
            <consortium name="Genoscope - CEA"/>
            <person name="William W."/>
        </authorList>
    </citation>
    <scope>NUCLEOTIDE SEQUENCE [LARGE SCALE GENOMIC DNA]</scope>
</reference>
<keyword evidence="3" id="KW-1185">Reference proteome</keyword>
<dbReference type="Proteomes" id="UP001159427">
    <property type="component" value="Unassembled WGS sequence"/>
</dbReference>
<dbReference type="PANTHER" id="PTHR15316:SF1">
    <property type="entry name" value="SPLICING FACTOR 3A SUBUNIT 1"/>
    <property type="match status" value="1"/>
</dbReference>
<dbReference type="SMART" id="SM00648">
    <property type="entry name" value="SWAP"/>
    <property type="match status" value="1"/>
</dbReference>
<protein>
    <recommendedName>
        <fullName evidence="1">SURP motif domain-containing protein</fullName>
    </recommendedName>
</protein>